<evidence type="ECO:0000256" key="4">
    <source>
        <dbReference type="ARBA" id="ARBA00022759"/>
    </source>
</evidence>
<evidence type="ECO:0000256" key="7">
    <source>
        <dbReference type="ARBA" id="ARBA00022839"/>
    </source>
</evidence>
<dbReference type="GO" id="GO:0005634">
    <property type="term" value="C:nucleus"/>
    <property type="evidence" value="ECO:0007669"/>
    <property type="project" value="UniProtKB-SubCell"/>
</dbReference>
<dbReference type="RefSeq" id="XP_026753754.2">
    <property type="nucleotide sequence ID" value="XM_026897953.3"/>
</dbReference>
<keyword evidence="6" id="KW-0378">Hydrolase</keyword>
<evidence type="ECO:0000313" key="14">
    <source>
        <dbReference type="Proteomes" id="UP001652740"/>
    </source>
</evidence>
<dbReference type="GO" id="GO:0006303">
    <property type="term" value="P:double-strand break repair via nonhomologous end joining"/>
    <property type="evidence" value="ECO:0007669"/>
    <property type="project" value="TreeGrafter"/>
</dbReference>
<keyword evidence="9" id="KW-0234">DNA repair</keyword>
<keyword evidence="10" id="KW-0539">Nucleus</keyword>
<dbReference type="Pfam" id="PF07522">
    <property type="entry name" value="DRMBL"/>
    <property type="match status" value="1"/>
</dbReference>
<evidence type="ECO:0000256" key="6">
    <source>
        <dbReference type="ARBA" id="ARBA00022801"/>
    </source>
</evidence>
<keyword evidence="14" id="KW-1185">Reference proteome</keyword>
<comment type="similarity">
    <text evidence="2">Belongs to the DNA repair metallo-beta-lactamase (DRMBL) family.</text>
</comment>
<dbReference type="GO" id="GO:0035312">
    <property type="term" value="F:5'-3' DNA exonuclease activity"/>
    <property type="evidence" value="ECO:0007669"/>
    <property type="project" value="TreeGrafter"/>
</dbReference>
<dbReference type="InterPro" id="IPR011084">
    <property type="entry name" value="DRMBL"/>
</dbReference>
<dbReference type="PANTHER" id="PTHR23240:SF8">
    <property type="entry name" value="PROTEIN ARTEMIS"/>
    <property type="match status" value="1"/>
</dbReference>
<name>A0A6J1WHJ9_GALME</name>
<feature type="domain" description="DNA repair metallo-beta-lactamase" evidence="13">
    <location>
        <begin position="258"/>
        <end position="346"/>
    </location>
</feature>
<reference evidence="15 16" key="1">
    <citation type="submission" date="2025-05" db="UniProtKB">
        <authorList>
            <consortium name="RefSeq"/>
        </authorList>
    </citation>
    <scope>IDENTIFICATION</scope>
    <source>
        <tissue evidence="15 16">Whole larvae</tissue>
    </source>
</reference>
<gene>
    <name evidence="15 16" type="primary">LOC113513970</name>
</gene>
<comment type="subcellular location">
    <subcellularLocation>
        <location evidence="1">Nucleus</location>
    </subcellularLocation>
</comment>
<keyword evidence="3" id="KW-0540">Nuclease</keyword>
<dbReference type="SUPFAM" id="SSF56281">
    <property type="entry name" value="Metallo-hydrolase/oxidoreductase"/>
    <property type="match status" value="1"/>
</dbReference>
<evidence type="ECO:0000256" key="11">
    <source>
        <dbReference type="ARBA" id="ARBA00039759"/>
    </source>
</evidence>
<dbReference type="KEGG" id="gmw:113513970"/>
<dbReference type="GO" id="GO:0006310">
    <property type="term" value="P:DNA recombination"/>
    <property type="evidence" value="ECO:0007669"/>
    <property type="project" value="UniProtKB-KW"/>
</dbReference>
<dbReference type="GeneID" id="113513970"/>
<evidence type="ECO:0000313" key="16">
    <source>
        <dbReference type="RefSeq" id="XP_026753754.2"/>
    </source>
</evidence>
<proteinExistence type="inferred from homology"/>
<keyword evidence="8" id="KW-0233">DNA recombination</keyword>
<evidence type="ECO:0000256" key="8">
    <source>
        <dbReference type="ARBA" id="ARBA00023172"/>
    </source>
</evidence>
<dbReference type="Gene3D" id="3.60.15.10">
    <property type="entry name" value="Ribonuclease Z/Hydroxyacylglutathione hydrolase-like"/>
    <property type="match status" value="1"/>
</dbReference>
<evidence type="ECO:0000256" key="1">
    <source>
        <dbReference type="ARBA" id="ARBA00004123"/>
    </source>
</evidence>
<dbReference type="PANTHER" id="PTHR23240">
    <property type="entry name" value="DNA CROSS-LINK REPAIR PROTEIN PSO2/SNM1-RELATED"/>
    <property type="match status" value="1"/>
</dbReference>
<dbReference type="RefSeq" id="XP_026753752.2">
    <property type="nucleotide sequence ID" value="XM_026897951.3"/>
</dbReference>
<keyword evidence="7" id="KW-0269">Exonuclease</keyword>
<evidence type="ECO:0000256" key="12">
    <source>
        <dbReference type="ARBA" id="ARBA00042677"/>
    </source>
</evidence>
<dbReference type="GO" id="GO:0004519">
    <property type="term" value="F:endonuclease activity"/>
    <property type="evidence" value="ECO:0007669"/>
    <property type="project" value="UniProtKB-KW"/>
</dbReference>
<evidence type="ECO:0000256" key="2">
    <source>
        <dbReference type="ARBA" id="ARBA00010304"/>
    </source>
</evidence>
<keyword evidence="5" id="KW-0227">DNA damage</keyword>
<organism evidence="14 16">
    <name type="scientific">Galleria mellonella</name>
    <name type="common">Greater wax moth</name>
    <dbReference type="NCBI Taxonomy" id="7137"/>
    <lineage>
        <taxon>Eukaryota</taxon>
        <taxon>Metazoa</taxon>
        <taxon>Ecdysozoa</taxon>
        <taxon>Arthropoda</taxon>
        <taxon>Hexapoda</taxon>
        <taxon>Insecta</taxon>
        <taxon>Pterygota</taxon>
        <taxon>Neoptera</taxon>
        <taxon>Endopterygota</taxon>
        <taxon>Lepidoptera</taxon>
        <taxon>Glossata</taxon>
        <taxon>Ditrysia</taxon>
        <taxon>Pyraloidea</taxon>
        <taxon>Pyralidae</taxon>
        <taxon>Galleriinae</taxon>
        <taxon>Galleria</taxon>
    </lineage>
</organism>
<dbReference type="Proteomes" id="UP001652740">
    <property type="component" value="Unplaced"/>
</dbReference>
<dbReference type="GO" id="GO:0003684">
    <property type="term" value="F:damaged DNA binding"/>
    <property type="evidence" value="ECO:0007669"/>
    <property type="project" value="TreeGrafter"/>
</dbReference>
<evidence type="ECO:0000313" key="15">
    <source>
        <dbReference type="RefSeq" id="XP_026753752.2"/>
    </source>
</evidence>
<sequence length="378" mass="44267">MCSTNISKVCLSSFGGRIDEIPGICVDNFNIINRSAYFLSHCHTDHTEGLYSDELLDSLEENVDTYIYVSEMTALIVEHEKYELKKYLKVLKLGEPTLVMLRSMPEENIEECVITVTAIPAGHSLGSNMFLFQTNNKTILYTGDFRISPNDIKKHRDFHSPQDRNEPIHLDTMYIDTTFLNGEHNVFMRRTEVIDYLTSEIKSWLDRDSENRVALSLSAKYGYESVFNEIYKRLRKKVYVNDKIWSLYRKMPDRVIGVTNDETKIRIHVCHNKYSHYHHRRCVPNSPNANYLYVRLSAMKWQNCSLEEVPFKSKDQGTRLDVCFSTHCSRSELVHFVNYFSPKKVVGFPNPYPQSEGTLVRKNMSDFQFLPKKRRHRR</sequence>
<evidence type="ECO:0000256" key="5">
    <source>
        <dbReference type="ARBA" id="ARBA00022763"/>
    </source>
</evidence>
<dbReference type="GO" id="GO:0000723">
    <property type="term" value="P:telomere maintenance"/>
    <property type="evidence" value="ECO:0007669"/>
    <property type="project" value="TreeGrafter"/>
</dbReference>
<dbReference type="GO" id="GO:0036297">
    <property type="term" value="P:interstrand cross-link repair"/>
    <property type="evidence" value="ECO:0007669"/>
    <property type="project" value="TreeGrafter"/>
</dbReference>
<protein>
    <recommendedName>
        <fullName evidence="11">Protein artemis</fullName>
    </recommendedName>
    <alternativeName>
        <fullName evidence="12">DNA cross-link repair 1C protein</fullName>
    </alternativeName>
</protein>
<accession>A0A6J1WHJ9</accession>
<evidence type="ECO:0000256" key="9">
    <source>
        <dbReference type="ARBA" id="ARBA00023204"/>
    </source>
</evidence>
<dbReference type="InterPro" id="IPR036866">
    <property type="entry name" value="RibonucZ/Hydroxyglut_hydro"/>
</dbReference>
<evidence type="ECO:0000256" key="10">
    <source>
        <dbReference type="ARBA" id="ARBA00023242"/>
    </source>
</evidence>
<evidence type="ECO:0000256" key="3">
    <source>
        <dbReference type="ARBA" id="ARBA00022722"/>
    </source>
</evidence>
<evidence type="ECO:0000259" key="13">
    <source>
        <dbReference type="Pfam" id="PF07522"/>
    </source>
</evidence>
<keyword evidence="4" id="KW-0255">Endonuclease</keyword>
<dbReference type="Gene3D" id="3.40.50.12650">
    <property type="match status" value="1"/>
</dbReference>
<dbReference type="AlphaFoldDB" id="A0A6J1WHJ9"/>